<feature type="compositionally biased region" description="Low complexity" evidence="5">
    <location>
        <begin position="201"/>
        <end position="213"/>
    </location>
</feature>
<keyword evidence="3" id="KW-0804">Transcription</keyword>
<evidence type="ECO:0000256" key="1">
    <source>
        <dbReference type="ARBA" id="ARBA00004123"/>
    </source>
</evidence>
<keyword evidence="6" id="KW-0396">Initiation factor</keyword>
<keyword evidence="4" id="KW-0539">Nucleus</keyword>
<dbReference type="SUPFAM" id="SSF47396">
    <property type="entry name" value="Transcription factor IIA (TFIIA), alpha-helical domain"/>
    <property type="match status" value="1"/>
</dbReference>
<dbReference type="EMBL" id="GDHC01000367">
    <property type="protein sequence ID" value="JAQ18262.1"/>
    <property type="molecule type" value="Transcribed_RNA"/>
</dbReference>
<dbReference type="PANTHER" id="PTHR12694:SF8">
    <property type="entry name" value="TRANSCRIPTION INITIATION FACTOR IIA SUBUNIT 1"/>
    <property type="match status" value="1"/>
</dbReference>
<evidence type="ECO:0000256" key="5">
    <source>
        <dbReference type="SAM" id="MobiDB-lite"/>
    </source>
</evidence>
<dbReference type="SMART" id="SM01371">
    <property type="entry name" value="TFIIA"/>
    <property type="match status" value="1"/>
</dbReference>
<feature type="region of interest" description="Disordered" evidence="5">
    <location>
        <begin position="201"/>
        <end position="234"/>
    </location>
</feature>
<reference evidence="6" key="1">
    <citation type="journal article" date="2016" name="Gigascience">
        <title>De novo construction of an expanded transcriptome assembly for the western tarnished plant bug, Lygus hesperus.</title>
        <authorList>
            <person name="Tassone E.E."/>
            <person name="Geib S.M."/>
            <person name="Hall B."/>
            <person name="Fabrick J.A."/>
            <person name="Brent C.S."/>
            <person name="Hull J.J."/>
        </authorList>
    </citation>
    <scope>NUCLEOTIDE SEQUENCE</scope>
</reference>
<dbReference type="CDD" id="cd07976">
    <property type="entry name" value="TFIIA_alpha_beta_like"/>
    <property type="match status" value="1"/>
</dbReference>
<comment type="similarity">
    <text evidence="2">Belongs to the TFIIA subunit 1 family.</text>
</comment>
<organism evidence="6">
    <name type="scientific">Lygus hesperus</name>
    <name type="common">Western plant bug</name>
    <dbReference type="NCBI Taxonomy" id="30085"/>
    <lineage>
        <taxon>Eukaryota</taxon>
        <taxon>Metazoa</taxon>
        <taxon>Ecdysozoa</taxon>
        <taxon>Arthropoda</taxon>
        <taxon>Hexapoda</taxon>
        <taxon>Insecta</taxon>
        <taxon>Pterygota</taxon>
        <taxon>Neoptera</taxon>
        <taxon>Paraneoptera</taxon>
        <taxon>Hemiptera</taxon>
        <taxon>Heteroptera</taxon>
        <taxon>Panheteroptera</taxon>
        <taxon>Cimicomorpha</taxon>
        <taxon>Miridae</taxon>
        <taxon>Mirini</taxon>
        <taxon>Lygus</taxon>
    </lineage>
</organism>
<dbReference type="GO" id="GO:0005672">
    <property type="term" value="C:transcription factor TFIIA complex"/>
    <property type="evidence" value="ECO:0007669"/>
    <property type="project" value="InterPro"/>
</dbReference>
<proteinExistence type="inferred from homology"/>
<dbReference type="PANTHER" id="PTHR12694">
    <property type="entry name" value="TRANSCRIPTION INITIATION FACTOR IIA SUBUNIT 1"/>
    <property type="match status" value="1"/>
</dbReference>
<feature type="region of interest" description="Disordered" evidence="5">
    <location>
        <begin position="78"/>
        <end position="98"/>
    </location>
</feature>
<dbReference type="Pfam" id="PF03153">
    <property type="entry name" value="TFIIA"/>
    <property type="match status" value="1"/>
</dbReference>
<evidence type="ECO:0000313" key="6">
    <source>
        <dbReference type="EMBL" id="JAQ18262.1"/>
    </source>
</evidence>
<keyword evidence="6" id="KW-0648">Protein biosynthesis</keyword>
<dbReference type="GO" id="GO:0006367">
    <property type="term" value="P:transcription initiation at RNA polymerase II promoter"/>
    <property type="evidence" value="ECO:0007669"/>
    <property type="project" value="InterPro"/>
</dbReference>
<feature type="compositionally biased region" description="Low complexity" evidence="5">
    <location>
        <begin position="86"/>
        <end position="98"/>
    </location>
</feature>
<dbReference type="GO" id="GO:0003743">
    <property type="term" value="F:translation initiation factor activity"/>
    <property type="evidence" value="ECO:0007669"/>
    <property type="project" value="UniProtKB-KW"/>
</dbReference>
<gene>
    <name evidence="6" type="primary">TfIIA-L</name>
    <name evidence="6" type="ORF">g.22755</name>
</gene>
<protein>
    <submittedName>
        <fullName evidence="6">Transcription initiation factor IIA subunit 1</fullName>
    </submittedName>
</protein>
<dbReference type="InterPro" id="IPR004855">
    <property type="entry name" value="TFIIA_asu/bsu"/>
</dbReference>
<dbReference type="AlphaFoldDB" id="A0A146MGT9"/>
<dbReference type="FunFam" id="1.10.287.100:FF:000001">
    <property type="entry name" value="Transcription initiation factor IIA subunit"/>
    <property type="match status" value="1"/>
</dbReference>
<accession>A0A146MGT9</accession>
<evidence type="ECO:0000256" key="4">
    <source>
        <dbReference type="ARBA" id="ARBA00023242"/>
    </source>
</evidence>
<evidence type="ECO:0000256" key="2">
    <source>
        <dbReference type="ARBA" id="ARBA00010059"/>
    </source>
</evidence>
<feature type="region of interest" description="Disordered" evidence="5">
    <location>
        <begin position="51"/>
        <end position="70"/>
    </location>
</feature>
<comment type="subcellular location">
    <subcellularLocation>
        <location evidence="1">Nucleus</location>
    </subcellularLocation>
</comment>
<dbReference type="Gene3D" id="1.10.287.100">
    <property type="match status" value="1"/>
</dbReference>
<feature type="compositionally biased region" description="Acidic residues" evidence="5">
    <location>
        <begin position="225"/>
        <end position="234"/>
    </location>
</feature>
<name>A0A146MGT9_LYGHE</name>
<feature type="non-terminal residue" evidence="6">
    <location>
        <position position="234"/>
    </location>
</feature>
<sequence>MSLSQTCVSKLYSTVIDDVISGVREFFLDEGVDEQVLMELKSNWETRLQNTKAVEAKPEPEPHPPGLKQGMMAKSALTNHLAHSSQPQQQPQQQQQAQVPIDFNKHVAIQITLPAQQGVQGAEPRQLTIQVPASALEGNQLQSVLTGPVISATMALPLQMASALLQQHVTATLQGQQQASAQAGLQLQNTVQQQSVLNNSVTSTTQSFPSSQSGGVAQLDGLNDTSDDDDDDDD</sequence>
<evidence type="ECO:0000256" key="3">
    <source>
        <dbReference type="ARBA" id="ARBA00023163"/>
    </source>
</evidence>